<dbReference type="InterPro" id="IPR036390">
    <property type="entry name" value="WH_DNA-bd_sf"/>
</dbReference>
<dbReference type="Gene3D" id="1.10.3290.10">
    <property type="entry name" value="Fido-like domain"/>
    <property type="match status" value="1"/>
</dbReference>
<proteinExistence type="predicted"/>
<evidence type="ECO:0000259" key="2">
    <source>
        <dbReference type="PROSITE" id="PS51459"/>
    </source>
</evidence>
<dbReference type="Proteomes" id="UP000037511">
    <property type="component" value="Unassembled WGS sequence"/>
</dbReference>
<dbReference type="GO" id="GO:0005524">
    <property type="term" value="F:ATP binding"/>
    <property type="evidence" value="ECO:0007669"/>
    <property type="project" value="UniProtKB-KW"/>
</dbReference>
<dbReference type="Gene3D" id="1.10.10.10">
    <property type="entry name" value="Winged helix-like DNA-binding domain superfamily/Winged helix DNA-binding domain"/>
    <property type="match status" value="1"/>
</dbReference>
<dbReference type="EMBL" id="LGVG01000005">
    <property type="protein sequence ID" value="KNE28785.1"/>
    <property type="molecule type" value="Genomic_DNA"/>
</dbReference>
<dbReference type="InterPro" id="IPR036597">
    <property type="entry name" value="Fido-like_dom_sf"/>
</dbReference>
<reference evidence="3 4" key="1">
    <citation type="submission" date="2015-07" db="EMBL/GenBank/DDBJ databases">
        <title>Draft genome of Achromobacter spanius.</title>
        <authorList>
            <person name="Wang X."/>
        </authorList>
    </citation>
    <scope>NUCLEOTIDE SEQUENCE [LARGE SCALE GENOMIC DNA]</scope>
    <source>
        <strain evidence="3 4">CGMCC9173</strain>
    </source>
</reference>
<feature type="binding site" evidence="1">
    <location>
        <begin position="311"/>
        <end position="318"/>
    </location>
    <ligand>
        <name>ATP</name>
        <dbReference type="ChEBI" id="CHEBI:30616"/>
    </ligand>
</feature>
<evidence type="ECO:0000313" key="4">
    <source>
        <dbReference type="Proteomes" id="UP000037511"/>
    </source>
</evidence>
<dbReference type="PANTHER" id="PTHR13504:SF38">
    <property type="entry name" value="FIDO DOMAIN-CONTAINING PROTEIN"/>
    <property type="match status" value="1"/>
</dbReference>
<sequence>MTPPTLASLSPRHEAMLRQILAAKRPIEPGALEQILQVSRPTINRILRDLVATGFLEKLGAGRATRYMATEAAKSALAVLPTPATPASAPPPTGRLQWSPAALPLIEALRAPLGTRHPVGYESSFVANYVPNQSSLLPPTLATDLYNAGRSQDQQPAGTYAREVLEQLLIDLSWSSSRLEGNNKSLLDTKELFELGEQADPLDEDTLMLLNHKNAIEFLVDAVPTEGITVPVIVDLQAKLMRDLLRDSRDIGRFRRRLVNIDGSVYSPNNIPTFLEESLNAIVDKARHIHNPVEAAFFLWVNVAYLQPFADGNKRTSRLSANMPLLLHNCAPLSFLDVERTDYAMAMLGVYEQRNVAAAVELFEFIYRRSIQKYSVLRASLSVPDPLRARYRQSLNEIMQFVVFYRRTLADTLSEVSVEPDDVEALRTIANTELDHLEQYNCARYNLARGMTQKWIDAGRPR</sequence>
<protein>
    <submittedName>
        <fullName evidence="3">Filamentation induced by cAMP protein Fic</fullName>
    </submittedName>
</protein>
<dbReference type="InterPro" id="IPR040198">
    <property type="entry name" value="Fido_containing"/>
</dbReference>
<dbReference type="Pfam" id="PF02661">
    <property type="entry name" value="Fic"/>
    <property type="match status" value="1"/>
</dbReference>
<accession>A0AAW3IA80</accession>
<keyword evidence="1" id="KW-0547">Nucleotide-binding</keyword>
<keyword evidence="1" id="KW-0067">ATP-binding</keyword>
<evidence type="ECO:0000256" key="1">
    <source>
        <dbReference type="PIRSR" id="PIRSR640198-2"/>
    </source>
</evidence>
<dbReference type="InterPro" id="IPR003812">
    <property type="entry name" value="Fido"/>
</dbReference>
<dbReference type="PANTHER" id="PTHR13504">
    <property type="entry name" value="FIDO DOMAIN-CONTAINING PROTEIN DDB_G0283145"/>
    <property type="match status" value="1"/>
</dbReference>
<feature type="domain" description="Fido" evidence="2">
    <location>
        <begin position="228"/>
        <end position="368"/>
    </location>
</feature>
<gene>
    <name evidence="3" type="ORF">AFM18_06025</name>
</gene>
<dbReference type="InterPro" id="IPR036388">
    <property type="entry name" value="WH-like_DNA-bd_sf"/>
</dbReference>
<name>A0AAW3IA80_9BURK</name>
<dbReference type="SUPFAM" id="SSF140931">
    <property type="entry name" value="Fic-like"/>
    <property type="match status" value="1"/>
</dbReference>
<dbReference type="SUPFAM" id="SSF46785">
    <property type="entry name" value="Winged helix' DNA-binding domain"/>
    <property type="match status" value="1"/>
</dbReference>
<dbReference type="RefSeq" id="WP_050445910.1">
    <property type="nucleotide sequence ID" value="NZ_CP034689.1"/>
</dbReference>
<comment type="caution">
    <text evidence="3">The sequence shown here is derived from an EMBL/GenBank/DDBJ whole genome shotgun (WGS) entry which is preliminary data.</text>
</comment>
<dbReference type="PROSITE" id="PS51459">
    <property type="entry name" value="FIDO"/>
    <property type="match status" value="1"/>
</dbReference>
<organism evidence="3 4">
    <name type="scientific">Achromobacter spanius</name>
    <dbReference type="NCBI Taxonomy" id="217203"/>
    <lineage>
        <taxon>Bacteria</taxon>
        <taxon>Pseudomonadati</taxon>
        <taxon>Pseudomonadota</taxon>
        <taxon>Betaproteobacteria</taxon>
        <taxon>Burkholderiales</taxon>
        <taxon>Alcaligenaceae</taxon>
        <taxon>Achromobacter</taxon>
    </lineage>
</organism>
<evidence type="ECO:0000313" key="3">
    <source>
        <dbReference type="EMBL" id="KNE28785.1"/>
    </source>
</evidence>
<dbReference type="AlphaFoldDB" id="A0AAW3IA80"/>